<accession>A0A3M3JFT2</accession>
<proteinExistence type="predicted"/>
<gene>
    <name evidence="1" type="ORF">ALQ65_101515</name>
</gene>
<reference evidence="1 2" key="1">
    <citation type="submission" date="2018-08" db="EMBL/GenBank/DDBJ databases">
        <title>Recombination of ecologically and evolutionarily significant loci maintains genetic cohesion in the Pseudomonas syringae species complex.</title>
        <authorList>
            <person name="Dillon M."/>
            <person name="Thakur S."/>
            <person name="Almeida R.N.D."/>
            <person name="Weir B.S."/>
            <person name="Guttman D.S."/>
        </authorList>
    </citation>
    <scope>NUCLEOTIDE SEQUENCE [LARGE SCALE GENOMIC DNA]</scope>
    <source>
        <strain evidence="1 2">ICMP 12341</strain>
    </source>
</reference>
<protein>
    <submittedName>
        <fullName evidence="1">Uncharacterized protein</fullName>
    </submittedName>
</protein>
<dbReference type="Proteomes" id="UP000271468">
    <property type="component" value="Unassembled WGS sequence"/>
</dbReference>
<dbReference type="InterPro" id="IPR012448">
    <property type="entry name" value="DUF1652"/>
</dbReference>
<dbReference type="EMBL" id="RBOV01000299">
    <property type="protein sequence ID" value="RMN09085.1"/>
    <property type="molecule type" value="Genomic_DNA"/>
</dbReference>
<sequence length="54" mass="6025">MKLFAPVSGDIQLYVAGMPLSELSTSRSIARLVLSLKEQRDLMGQMDLSMRRLA</sequence>
<comment type="caution">
    <text evidence="1">The sequence shown here is derived from an EMBL/GenBank/DDBJ whole genome shotgun (WGS) entry which is preliminary data.</text>
</comment>
<dbReference type="AlphaFoldDB" id="A0A3M3JFT2"/>
<name>A0A3M3JFT2_9PSED</name>
<dbReference type="Pfam" id="PF07865">
    <property type="entry name" value="DUF1652"/>
    <property type="match status" value="1"/>
</dbReference>
<organism evidence="1 2">
    <name type="scientific">Pseudomonas syringae pv. coriandricola</name>
    <dbReference type="NCBI Taxonomy" id="264453"/>
    <lineage>
        <taxon>Bacteria</taxon>
        <taxon>Pseudomonadati</taxon>
        <taxon>Pseudomonadota</taxon>
        <taxon>Gammaproteobacteria</taxon>
        <taxon>Pseudomonadales</taxon>
        <taxon>Pseudomonadaceae</taxon>
        <taxon>Pseudomonas</taxon>
    </lineage>
</organism>
<evidence type="ECO:0000313" key="1">
    <source>
        <dbReference type="EMBL" id="RMN09085.1"/>
    </source>
</evidence>
<evidence type="ECO:0000313" key="2">
    <source>
        <dbReference type="Proteomes" id="UP000271468"/>
    </source>
</evidence>